<dbReference type="OrthoDB" id="5298682at2"/>
<evidence type="ECO:0000313" key="3">
    <source>
        <dbReference type="Proteomes" id="UP000231632"/>
    </source>
</evidence>
<evidence type="ECO:0000256" key="1">
    <source>
        <dbReference type="SAM" id="Phobius"/>
    </source>
</evidence>
<comment type="caution">
    <text evidence="2">The sequence shown here is derived from an EMBL/GenBank/DDBJ whole genome shotgun (WGS) entry which is preliminary data.</text>
</comment>
<dbReference type="STRING" id="1921010.MMIC_P1432"/>
<keyword evidence="3" id="KW-1185">Reference proteome</keyword>
<protein>
    <submittedName>
        <fullName evidence="2">Uncharacterized protein</fullName>
    </submittedName>
</protein>
<keyword evidence="1" id="KW-0472">Membrane</keyword>
<keyword evidence="1" id="KW-0812">Transmembrane</keyword>
<evidence type="ECO:0000313" key="2">
    <source>
        <dbReference type="EMBL" id="GAV20466.1"/>
    </source>
</evidence>
<sequence length="246" mass="27363">MDDDVVRHSEAPDIDDKAGRHAFHAHAKVQADAESEHEAVSRIRKQHKLKNKKKRKAPKRRFIFWAQSLIILLVCVTLGVGIWAIIATTGKSGGVSWSDELQRGNFDLAARKFSITASAAASQVFESDLSTEAIMQDFNAALPHLRKAGYILTEMEVELGIPPKLIPHFYHDPDVKLDLQKTLKKLGDNNIGSALIMALAEAGTLQKQIEVADMQFNHIEVELGLIPALKLQYKNGIGIQDYIHKD</sequence>
<accession>A0A1L8CNH3</accession>
<gene>
    <name evidence="2" type="ORF">MMIC_P1432</name>
</gene>
<feature type="transmembrane region" description="Helical" evidence="1">
    <location>
        <begin position="62"/>
        <end position="86"/>
    </location>
</feature>
<dbReference type="AlphaFoldDB" id="A0A1L8CNH3"/>
<dbReference type="RefSeq" id="WP_072659785.1">
    <property type="nucleotide sequence ID" value="NZ_BDFD01000011.1"/>
</dbReference>
<organism evidence="2 3">
    <name type="scientific">Mariprofundus micogutta</name>
    <dbReference type="NCBI Taxonomy" id="1921010"/>
    <lineage>
        <taxon>Bacteria</taxon>
        <taxon>Pseudomonadati</taxon>
        <taxon>Pseudomonadota</taxon>
        <taxon>Candidatius Mariprofundia</taxon>
        <taxon>Mariprofundales</taxon>
        <taxon>Mariprofundaceae</taxon>
        <taxon>Mariprofundus</taxon>
    </lineage>
</organism>
<dbReference type="EMBL" id="BDFD01000011">
    <property type="protein sequence ID" value="GAV20466.1"/>
    <property type="molecule type" value="Genomic_DNA"/>
</dbReference>
<dbReference type="Proteomes" id="UP000231632">
    <property type="component" value="Unassembled WGS sequence"/>
</dbReference>
<proteinExistence type="predicted"/>
<reference evidence="2 3" key="1">
    <citation type="journal article" date="2017" name="Arch. Microbiol.">
        <title>Mariprofundus micogutta sp. nov., a novel iron-oxidizing zetaproteobacterium isolated from a deep-sea hydrothermal field at the Bayonnaise knoll of the Izu-Ogasawara arc, and a description of Mariprofundales ord. nov. and Zetaproteobacteria classis nov.</title>
        <authorList>
            <person name="Makita H."/>
            <person name="Tanaka E."/>
            <person name="Mitsunobu S."/>
            <person name="Miyazaki M."/>
            <person name="Nunoura T."/>
            <person name="Uematsu K."/>
            <person name="Takaki Y."/>
            <person name="Nishi S."/>
            <person name="Shimamura S."/>
            <person name="Takai K."/>
        </authorList>
    </citation>
    <scope>NUCLEOTIDE SEQUENCE [LARGE SCALE GENOMIC DNA]</scope>
    <source>
        <strain evidence="2 3">ET2</strain>
    </source>
</reference>
<name>A0A1L8CNH3_9PROT</name>
<keyword evidence="1" id="KW-1133">Transmembrane helix</keyword>